<keyword evidence="4" id="KW-1185">Reference proteome</keyword>
<dbReference type="EC" id="2.7.13.3" evidence="3"/>
<proteinExistence type="predicted"/>
<keyword evidence="3" id="KW-0808">Transferase</keyword>
<dbReference type="PANTHER" id="PTHR40448:SF1">
    <property type="entry name" value="TWO-COMPONENT SENSOR HISTIDINE KINASE"/>
    <property type="match status" value="1"/>
</dbReference>
<dbReference type="Pfam" id="PF14501">
    <property type="entry name" value="HATPase_c_5"/>
    <property type="match status" value="1"/>
</dbReference>
<feature type="transmembrane region" description="Helical" evidence="1">
    <location>
        <begin position="29"/>
        <end position="48"/>
    </location>
</feature>
<protein>
    <submittedName>
        <fullName evidence="3">Sensor histidine kinase</fullName>
        <ecNumber evidence="3">2.7.13.3</ecNumber>
    </submittedName>
</protein>
<dbReference type="Proteomes" id="UP001596171">
    <property type="component" value="Unassembled WGS sequence"/>
</dbReference>
<dbReference type="SUPFAM" id="SSF55874">
    <property type="entry name" value="ATPase domain of HSP90 chaperone/DNA topoisomerase II/histidine kinase"/>
    <property type="match status" value="1"/>
</dbReference>
<feature type="transmembrane region" description="Helical" evidence="1">
    <location>
        <begin position="142"/>
        <end position="167"/>
    </location>
</feature>
<sequence length="462" mass="52645">MKYTNGGHFDTIRLLNYRFSGEGRTIVYVYWYIAAFDHWYSVMLVFMLQILINRELRQRRVYVTVVMMALLLTGLYMWYDDYSDIATFIVNLGLLWFVRNKKFFIVTSLTATLSYILFSYFGNFATETIFHLFGLGLDQWSGWLFEIVGETIVTACMLAVAISFQILYKRHARQFTDEVLLNVVVCALAVVAIAFFAITTAADNYNIGSGFLGILMIILVAILLINGGTFIYLFYSYTMRVQAHRQSLERKQYDIYVNNLESSYQNLRKFRHDYQNILLSLGEYIHATDNSELKTYFDEVVLQSQKSLTRDFGHFDNLERIKDKSLKAIIQNKFSVARQAGIKVRLEASEPVTQLAIDPVTLARVSGILLDNAIEAVKSQADGQIAVAVVKYPKMVELVFANSIQAPIARLDELMTAGHTSKGVGHGQGLATVRELLDPLDNVTYELGARDQFEFIISIESE</sequence>
<evidence type="ECO:0000256" key="1">
    <source>
        <dbReference type="SAM" id="Phobius"/>
    </source>
</evidence>
<feature type="transmembrane region" description="Helical" evidence="1">
    <location>
        <begin position="103"/>
        <end position="122"/>
    </location>
</feature>
<dbReference type="PANTHER" id="PTHR40448">
    <property type="entry name" value="TWO-COMPONENT SENSOR HISTIDINE KINASE"/>
    <property type="match status" value="1"/>
</dbReference>
<gene>
    <name evidence="3" type="ORF">ACFP1L_06335</name>
</gene>
<feature type="transmembrane region" description="Helical" evidence="1">
    <location>
        <begin position="210"/>
        <end position="235"/>
    </location>
</feature>
<comment type="caution">
    <text evidence="3">The sequence shown here is derived from an EMBL/GenBank/DDBJ whole genome shotgun (WGS) entry which is preliminary data.</text>
</comment>
<dbReference type="RefSeq" id="WP_223877405.1">
    <property type="nucleotide sequence ID" value="NZ_BJDI01000002.1"/>
</dbReference>
<evidence type="ECO:0000313" key="4">
    <source>
        <dbReference type="Proteomes" id="UP001596171"/>
    </source>
</evidence>
<dbReference type="InterPro" id="IPR036890">
    <property type="entry name" value="HATPase_C_sf"/>
</dbReference>
<keyword evidence="3" id="KW-0418">Kinase</keyword>
<accession>A0ABW1SIM3</accession>
<feature type="domain" description="Sensor histidine kinase NatK-like C-terminal" evidence="2">
    <location>
        <begin position="359"/>
        <end position="457"/>
    </location>
</feature>
<feature type="transmembrane region" description="Helical" evidence="1">
    <location>
        <begin position="82"/>
        <end position="98"/>
    </location>
</feature>
<feature type="transmembrane region" description="Helical" evidence="1">
    <location>
        <begin position="179"/>
        <end position="198"/>
    </location>
</feature>
<dbReference type="Gene3D" id="3.30.565.10">
    <property type="entry name" value="Histidine kinase-like ATPase, C-terminal domain"/>
    <property type="match status" value="1"/>
</dbReference>
<keyword evidence="1" id="KW-0472">Membrane</keyword>
<dbReference type="EMBL" id="JBHSSE010000016">
    <property type="protein sequence ID" value="MFC6201490.1"/>
    <property type="molecule type" value="Genomic_DNA"/>
</dbReference>
<evidence type="ECO:0000313" key="3">
    <source>
        <dbReference type="EMBL" id="MFC6201490.1"/>
    </source>
</evidence>
<organism evidence="3 4">
    <name type="scientific">Lactiplantibacillus nangangensis</name>
    <dbReference type="NCBI Taxonomy" id="2559917"/>
    <lineage>
        <taxon>Bacteria</taxon>
        <taxon>Bacillati</taxon>
        <taxon>Bacillota</taxon>
        <taxon>Bacilli</taxon>
        <taxon>Lactobacillales</taxon>
        <taxon>Lactobacillaceae</taxon>
        <taxon>Lactiplantibacillus</taxon>
    </lineage>
</organism>
<name>A0ABW1SIM3_9LACO</name>
<dbReference type="InterPro" id="IPR032834">
    <property type="entry name" value="NatK-like_C"/>
</dbReference>
<keyword evidence="1" id="KW-0812">Transmembrane</keyword>
<dbReference type="GO" id="GO:0004673">
    <property type="term" value="F:protein histidine kinase activity"/>
    <property type="evidence" value="ECO:0007669"/>
    <property type="project" value="UniProtKB-EC"/>
</dbReference>
<evidence type="ECO:0000259" key="2">
    <source>
        <dbReference type="Pfam" id="PF14501"/>
    </source>
</evidence>
<feature type="transmembrane region" description="Helical" evidence="1">
    <location>
        <begin position="60"/>
        <end position="76"/>
    </location>
</feature>
<reference evidence="4" key="1">
    <citation type="journal article" date="2019" name="Int. J. Syst. Evol. Microbiol.">
        <title>The Global Catalogue of Microorganisms (GCM) 10K type strain sequencing project: providing services to taxonomists for standard genome sequencing and annotation.</title>
        <authorList>
            <consortium name="The Broad Institute Genomics Platform"/>
            <consortium name="The Broad Institute Genome Sequencing Center for Infectious Disease"/>
            <person name="Wu L."/>
            <person name="Ma J."/>
        </authorList>
    </citation>
    <scope>NUCLEOTIDE SEQUENCE [LARGE SCALE GENOMIC DNA]</scope>
    <source>
        <strain evidence="4">CCM 8930</strain>
    </source>
</reference>
<keyword evidence="1" id="KW-1133">Transmembrane helix</keyword>